<feature type="domain" description="C2" evidence="7">
    <location>
        <begin position="362"/>
        <end position="484"/>
    </location>
</feature>
<keyword evidence="4 5" id="KW-0408">Iron</keyword>
<gene>
    <name evidence="9" type="ORF">PROFUN_11558</name>
</gene>
<feature type="region of interest" description="Disordered" evidence="6">
    <location>
        <begin position="852"/>
        <end position="886"/>
    </location>
</feature>
<evidence type="ECO:0000259" key="7">
    <source>
        <dbReference type="PROSITE" id="PS50004"/>
    </source>
</evidence>
<dbReference type="SMART" id="SM00239">
    <property type="entry name" value="C2"/>
    <property type="match status" value="1"/>
</dbReference>
<feature type="binding site" evidence="5">
    <location>
        <position position="222"/>
    </location>
    <ligand>
        <name>Fe cation</name>
        <dbReference type="ChEBI" id="CHEBI:24875"/>
        <note>catalytic</note>
    </ligand>
</feature>
<evidence type="ECO:0000256" key="2">
    <source>
        <dbReference type="ARBA" id="ARBA00022964"/>
    </source>
</evidence>
<dbReference type="Gene3D" id="2.60.120.590">
    <property type="entry name" value="Alpha-ketoglutarate-dependent dioxygenase AlkB-like"/>
    <property type="match status" value="1"/>
</dbReference>
<keyword evidence="1 5" id="KW-0479">Metal-binding</keyword>
<evidence type="ECO:0000313" key="9">
    <source>
        <dbReference type="EMBL" id="PRP80615.1"/>
    </source>
</evidence>
<dbReference type="CDD" id="cd00030">
    <property type="entry name" value="C2"/>
    <property type="match status" value="1"/>
</dbReference>
<evidence type="ECO:0000259" key="8">
    <source>
        <dbReference type="PROSITE" id="PS51471"/>
    </source>
</evidence>
<name>A0A2P6N9I7_9EUKA</name>
<evidence type="ECO:0000256" key="5">
    <source>
        <dbReference type="PIRSR" id="PIRSR604574-2"/>
    </source>
</evidence>
<protein>
    <recommendedName>
        <fullName evidence="11">Fe2OG dioxygenase domain-containing protein</fullName>
    </recommendedName>
</protein>
<feature type="binding site" evidence="5">
    <location>
        <position position="224"/>
    </location>
    <ligand>
        <name>Fe cation</name>
        <dbReference type="ChEBI" id="CHEBI:24875"/>
        <note>catalytic</note>
    </ligand>
</feature>
<keyword evidence="3" id="KW-0560">Oxidoreductase</keyword>
<dbReference type="InterPro" id="IPR037151">
    <property type="entry name" value="AlkB-like_sf"/>
</dbReference>
<feature type="binding site" evidence="5">
    <location>
        <position position="278"/>
    </location>
    <ligand>
        <name>Fe cation</name>
        <dbReference type="ChEBI" id="CHEBI:24875"/>
        <note>catalytic</note>
    </ligand>
</feature>
<feature type="compositionally biased region" description="Polar residues" evidence="6">
    <location>
        <begin position="602"/>
        <end position="615"/>
    </location>
</feature>
<dbReference type="SUPFAM" id="SSF49562">
    <property type="entry name" value="C2 domain (Calcium/lipid-binding domain, CaLB)"/>
    <property type="match status" value="1"/>
</dbReference>
<organism evidence="9 10">
    <name type="scientific">Planoprotostelium fungivorum</name>
    <dbReference type="NCBI Taxonomy" id="1890364"/>
    <lineage>
        <taxon>Eukaryota</taxon>
        <taxon>Amoebozoa</taxon>
        <taxon>Evosea</taxon>
        <taxon>Variosea</taxon>
        <taxon>Cavosteliida</taxon>
        <taxon>Cavosteliaceae</taxon>
        <taxon>Planoprotostelium</taxon>
    </lineage>
</organism>
<feature type="compositionally biased region" description="Polar residues" evidence="6">
    <location>
        <begin position="647"/>
        <end position="659"/>
    </location>
</feature>
<evidence type="ECO:0000256" key="3">
    <source>
        <dbReference type="ARBA" id="ARBA00023002"/>
    </source>
</evidence>
<dbReference type="GO" id="GO:0008198">
    <property type="term" value="F:ferrous iron binding"/>
    <property type="evidence" value="ECO:0007669"/>
    <property type="project" value="TreeGrafter"/>
</dbReference>
<feature type="region of interest" description="Disordered" evidence="6">
    <location>
        <begin position="925"/>
        <end position="951"/>
    </location>
</feature>
<reference evidence="9 10" key="1">
    <citation type="journal article" date="2018" name="Genome Biol. Evol.">
        <title>Multiple Roots of Fruiting Body Formation in Amoebozoa.</title>
        <authorList>
            <person name="Hillmann F."/>
            <person name="Forbes G."/>
            <person name="Novohradska S."/>
            <person name="Ferling I."/>
            <person name="Riege K."/>
            <person name="Groth M."/>
            <person name="Westermann M."/>
            <person name="Marz M."/>
            <person name="Spaller T."/>
            <person name="Winckler T."/>
            <person name="Schaap P."/>
            <person name="Glockner G."/>
        </authorList>
    </citation>
    <scope>NUCLEOTIDE SEQUENCE [LARGE SCALE GENOMIC DNA]</scope>
    <source>
        <strain evidence="9 10">Jena</strain>
    </source>
</reference>
<dbReference type="EMBL" id="MDYQ01000143">
    <property type="protein sequence ID" value="PRP80615.1"/>
    <property type="molecule type" value="Genomic_DNA"/>
</dbReference>
<dbReference type="InterPro" id="IPR035892">
    <property type="entry name" value="C2_domain_sf"/>
</dbReference>
<feature type="compositionally biased region" description="Basic and acidic residues" evidence="6">
    <location>
        <begin position="940"/>
        <end position="951"/>
    </location>
</feature>
<dbReference type="STRING" id="1890364.A0A2P6N9I7"/>
<sequence>MTRDEESISEVIEENRYGTETLPTGAVDRYKEVEKMYRLPPVVKRGPKPKKTDFSNVIDFQDLDVNTPENRALIREISPDQIDASQFTSGLVPKIEKVYEVDGVPGFYVMPGLLSIEQQKYWVDRCAKDYIINNPTNVSNLKKTPVWSEWSPECLSPALRWATLGYHFQWTPRKYFEEFKGPFPEDLAESFSGIALQLGYPMEPQAGTINYYPVPRQMMGGHLDDAEDDLTKPIVSASFGNTVVFLIGGRTREKAPVAVWLRSGDVVLMGGESRYCYHGVPRMMENSCPPQLVSDDAVGKYISNARINLNVRQLMRLSQLSNHDTEARRRDLFIPALGRNFRFGFKANFIAISSYVHDCDETCNTKTRTSNSNKLTLTMADKLPMHVRIVEARDLHPIETGVLTDPFVVLSLKGVFKKKFQTARLSRTIAPIWNEEFVLNPHHPEKDNLVIKLYDGVKSKSGLLGQTTLPIFSYFNRGVIDEWRPLLTRTGHPARGDIHIQVNWGTAPISGALNDSASLASNAGAYGHQPMQTTITHTAPAVVGATTLAPTYAVPATSTFTTVPTTTVPIRRARTTRLQIVLSMEEVPVIKDWDYLCEGDPTLSSSSEQDVYNSTSEDDGSYDGASSFESTESSEGVGSSKSAEASPFSNDQETSTTSYDELKTPSPLEFDDNLVLPPVEIASFEELKLETAMTTSSSDPYDRFTLLSTSEMKQPIGVDAELVKIIQSQAKDKVKIFTKGIMKPLVDKYKRTDPKEIVPKPEFTEQLKIFVSKSMNEKDRVGFATVKGKRDIKLTGMEEGGWEHGNSNKDKTVIYYKQKEAIDGRCLCMRFQSIPESEDLSLVMLFWGQPKKKCSPKKKRTRPADSGGASQETLKETAPIDLRSGRPAGYQFTKAADRCGGYEIEASLVETLLTNDHYFKGAKGESYQRRNRNGVNESSRGGEAREWKTDQLKRGRAEVQEDNCRCNYGCHHKSQHCEKCSVISMAIEYQGSSPWKNFQASLCKLMRKSLHKLLWNFFQGGLPCSITLDMRYGCRMSCIDSPLERPQLEENSVWSDHDTIGG</sequence>
<dbReference type="GO" id="GO:0005634">
    <property type="term" value="C:nucleus"/>
    <property type="evidence" value="ECO:0007669"/>
    <property type="project" value="TreeGrafter"/>
</dbReference>
<dbReference type="InterPro" id="IPR004574">
    <property type="entry name" value="Alkb"/>
</dbReference>
<feature type="compositionally biased region" description="Basic residues" evidence="6">
    <location>
        <begin position="852"/>
        <end position="861"/>
    </location>
</feature>
<dbReference type="PANTHER" id="PTHR16557">
    <property type="entry name" value="ALKYLATED DNA REPAIR PROTEIN ALKB-RELATED"/>
    <property type="match status" value="1"/>
</dbReference>
<dbReference type="PANTHER" id="PTHR16557:SF2">
    <property type="entry name" value="NUCLEIC ACID DIOXYGENASE ALKBH1"/>
    <property type="match status" value="1"/>
</dbReference>
<dbReference type="PROSITE" id="PS50004">
    <property type="entry name" value="C2"/>
    <property type="match status" value="1"/>
</dbReference>
<dbReference type="Gene3D" id="2.60.40.150">
    <property type="entry name" value="C2 domain"/>
    <property type="match status" value="1"/>
</dbReference>
<dbReference type="Pfam" id="PF00168">
    <property type="entry name" value="C2"/>
    <property type="match status" value="1"/>
</dbReference>
<dbReference type="OrthoDB" id="6614653at2759"/>
<dbReference type="SUPFAM" id="SSF51197">
    <property type="entry name" value="Clavaminate synthase-like"/>
    <property type="match status" value="1"/>
</dbReference>
<accession>A0A2P6N9I7</accession>
<comment type="cofactor">
    <cofactor evidence="5">
        <name>Fe(2+)</name>
        <dbReference type="ChEBI" id="CHEBI:29033"/>
    </cofactor>
    <text evidence="5">Binds 1 Fe(2+) ion per subunit.</text>
</comment>
<evidence type="ECO:0008006" key="11">
    <source>
        <dbReference type="Google" id="ProtNLM"/>
    </source>
</evidence>
<feature type="compositionally biased region" description="Low complexity" evidence="6">
    <location>
        <begin position="624"/>
        <end position="646"/>
    </location>
</feature>
<feature type="region of interest" description="Disordered" evidence="6">
    <location>
        <begin position="602"/>
        <end position="671"/>
    </location>
</feature>
<dbReference type="GO" id="GO:0035513">
    <property type="term" value="P:oxidative RNA demethylation"/>
    <property type="evidence" value="ECO:0007669"/>
    <property type="project" value="TreeGrafter"/>
</dbReference>
<dbReference type="GO" id="GO:0035516">
    <property type="term" value="F:broad specificity oxidative DNA demethylase activity"/>
    <property type="evidence" value="ECO:0007669"/>
    <property type="project" value="TreeGrafter"/>
</dbReference>
<keyword evidence="2" id="KW-0223">Dioxygenase</keyword>
<dbReference type="InParanoid" id="A0A2P6N9I7"/>
<dbReference type="GO" id="GO:0035515">
    <property type="term" value="F:oxidative RNA demethylase activity"/>
    <property type="evidence" value="ECO:0007669"/>
    <property type="project" value="TreeGrafter"/>
</dbReference>
<dbReference type="PROSITE" id="PS51471">
    <property type="entry name" value="FE2OG_OXY"/>
    <property type="match status" value="1"/>
</dbReference>
<evidence type="ECO:0000313" key="10">
    <source>
        <dbReference type="Proteomes" id="UP000241769"/>
    </source>
</evidence>
<dbReference type="Proteomes" id="UP000241769">
    <property type="component" value="Unassembled WGS sequence"/>
</dbReference>
<proteinExistence type="predicted"/>
<dbReference type="GO" id="GO:0005737">
    <property type="term" value="C:cytoplasm"/>
    <property type="evidence" value="ECO:0007669"/>
    <property type="project" value="TreeGrafter"/>
</dbReference>
<dbReference type="AlphaFoldDB" id="A0A2P6N9I7"/>
<dbReference type="InterPro" id="IPR005123">
    <property type="entry name" value="Oxoglu/Fe-dep_dioxygenase_dom"/>
</dbReference>
<dbReference type="InterPro" id="IPR027450">
    <property type="entry name" value="AlkB-like"/>
</dbReference>
<comment type="caution">
    <text evidence="9">The sequence shown here is derived from an EMBL/GenBank/DDBJ whole genome shotgun (WGS) entry which is preliminary data.</text>
</comment>
<feature type="domain" description="Fe2OG dioxygenase" evidence="8">
    <location>
        <begin position="200"/>
        <end position="315"/>
    </location>
</feature>
<evidence type="ECO:0000256" key="4">
    <source>
        <dbReference type="ARBA" id="ARBA00023004"/>
    </source>
</evidence>
<dbReference type="Pfam" id="PF13532">
    <property type="entry name" value="2OG-FeII_Oxy_2"/>
    <property type="match status" value="1"/>
</dbReference>
<evidence type="ECO:0000256" key="6">
    <source>
        <dbReference type="SAM" id="MobiDB-lite"/>
    </source>
</evidence>
<evidence type="ECO:0000256" key="1">
    <source>
        <dbReference type="ARBA" id="ARBA00022723"/>
    </source>
</evidence>
<keyword evidence="10" id="KW-1185">Reference proteome</keyword>
<dbReference type="InterPro" id="IPR000008">
    <property type="entry name" value="C2_dom"/>
</dbReference>